<name>A0ACC0Z9N8_9ROSI</name>
<organism evidence="1 2">
    <name type="scientific">Pistacia integerrima</name>
    <dbReference type="NCBI Taxonomy" id="434235"/>
    <lineage>
        <taxon>Eukaryota</taxon>
        <taxon>Viridiplantae</taxon>
        <taxon>Streptophyta</taxon>
        <taxon>Embryophyta</taxon>
        <taxon>Tracheophyta</taxon>
        <taxon>Spermatophyta</taxon>
        <taxon>Magnoliopsida</taxon>
        <taxon>eudicotyledons</taxon>
        <taxon>Gunneridae</taxon>
        <taxon>Pentapetalae</taxon>
        <taxon>rosids</taxon>
        <taxon>malvids</taxon>
        <taxon>Sapindales</taxon>
        <taxon>Anacardiaceae</taxon>
        <taxon>Pistacia</taxon>
    </lineage>
</organism>
<dbReference type="Proteomes" id="UP001163603">
    <property type="component" value="Chromosome 2"/>
</dbReference>
<comment type="caution">
    <text evidence="1">The sequence shown here is derived from an EMBL/GenBank/DDBJ whole genome shotgun (WGS) entry which is preliminary data.</text>
</comment>
<reference evidence="2" key="1">
    <citation type="journal article" date="2023" name="G3 (Bethesda)">
        <title>Genome assembly and association tests identify interacting loci associated with vigor, precocity, and sex in interspecific pistachio rootstocks.</title>
        <authorList>
            <person name="Palmer W."/>
            <person name="Jacygrad E."/>
            <person name="Sagayaradj S."/>
            <person name="Cavanaugh K."/>
            <person name="Han R."/>
            <person name="Bertier L."/>
            <person name="Beede B."/>
            <person name="Kafkas S."/>
            <person name="Golino D."/>
            <person name="Preece J."/>
            <person name="Michelmore R."/>
        </authorList>
    </citation>
    <scope>NUCLEOTIDE SEQUENCE [LARGE SCALE GENOMIC DNA]</scope>
</reference>
<evidence type="ECO:0000313" key="1">
    <source>
        <dbReference type="EMBL" id="KAJ0048119.1"/>
    </source>
</evidence>
<dbReference type="EMBL" id="CM047737">
    <property type="protein sequence ID" value="KAJ0048119.1"/>
    <property type="molecule type" value="Genomic_DNA"/>
</dbReference>
<keyword evidence="2" id="KW-1185">Reference proteome</keyword>
<gene>
    <name evidence="1" type="ORF">Pint_17076</name>
</gene>
<evidence type="ECO:0000313" key="2">
    <source>
        <dbReference type="Proteomes" id="UP001163603"/>
    </source>
</evidence>
<accession>A0ACC0Z9N8</accession>
<protein>
    <submittedName>
        <fullName evidence="1">Uncharacterized protein</fullName>
    </submittedName>
</protein>
<sequence length="103" mass="11960">MHGLMGCYWIGMSEICAFLDYYDMPYKVVEVNPLSKKEVKWSDYKKVPILMVDGEQLVDSSAIIDKLGHTIIPEKMAVSASEDDEETNWRRVLVCDIMRRLRD</sequence>
<proteinExistence type="predicted"/>